<dbReference type="InterPro" id="IPR016181">
    <property type="entry name" value="Acyl_CoA_acyltransferase"/>
</dbReference>
<keyword evidence="2" id="KW-0808">Transferase</keyword>
<accession>A0A226EML9</accession>
<dbReference type="PANTHER" id="PTHR20905:SF1">
    <property type="entry name" value="AT07410P-RELATED"/>
    <property type="match status" value="1"/>
</dbReference>
<sequence>MHTMEDGISFGLILPENAKDVADFLLSNFFPNEPISRALELPPNQVQRWFTPTIIGSVQQECCIQAIDIKTGQIVGVAINILVEKNLQEPESVGEGRGLLDLLDVTEPVMVEIAKFLGFLNQVPMQVYKPGMDTDGRVRTVNCVYLNVLPAYCGKGIGKTLVDKSEVIAREKNAAYMQVDTTSEFSYRIFNRCGFSVIREIPLAGHLRNIESIDNGVHKQGRILLKKIRP</sequence>
<organism evidence="2 3">
    <name type="scientific">Folsomia candida</name>
    <name type="common">Springtail</name>
    <dbReference type="NCBI Taxonomy" id="158441"/>
    <lineage>
        <taxon>Eukaryota</taxon>
        <taxon>Metazoa</taxon>
        <taxon>Ecdysozoa</taxon>
        <taxon>Arthropoda</taxon>
        <taxon>Hexapoda</taxon>
        <taxon>Collembola</taxon>
        <taxon>Entomobryomorpha</taxon>
        <taxon>Isotomoidea</taxon>
        <taxon>Isotomidae</taxon>
        <taxon>Proisotominae</taxon>
        <taxon>Folsomia</taxon>
    </lineage>
</organism>
<evidence type="ECO:0000313" key="3">
    <source>
        <dbReference type="Proteomes" id="UP000198287"/>
    </source>
</evidence>
<dbReference type="Pfam" id="PF00583">
    <property type="entry name" value="Acetyltransf_1"/>
    <property type="match status" value="1"/>
</dbReference>
<dbReference type="PANTHER" id="PTHR20905">
    <property type="entry name" value="N-ACETYLTRANSFERASE-RELATED"/>
    <property type="match status" value="1"/>
</dbReference>
<dbReference type="Proteomes" id="UP000198287">
    <property type="component" value="Unassembled WGS sequence"/>
</dbReference>
<dbReference type="OrthoDB" id="41532at2759"/>
<gene>
    <name evidence="2" type="ORF">Fcan01_05656</name>
</gene>
<reference evidence="2 3" key="1">
    <citation type="submission" date="2015-12" db="EMBL/GenBank/DDBJ databases">
        <title>The genome of Folsomia candida.</title>
        <authorList>
            <person name="Faddeeva A."/>
            <person name="Derks M.F."/>
            <person name="Anvar Y."/>
            <person name="Smit S."/>
            <person name="Van Straalen N."/>
            <person name="Roelofs D."/>
        </authorList>
    </citation>
    <scope>NUCLEOTIDE SEQUENCE [LARGE SCALE GENOMIC DNA]</scope>
    <source>
        <strain evidence="2 3">VU population</strain>
        <tissue evidence="2">Whole body</tissue>
    </source>
</reference>
<name>A0A226EML9_FOLCA</name>
<evidence type="ECO:0000259" key="1">
    <source>
        <dbReference type="Pfam" id="PF00583"/>
    </source>
</evidence>
<dbReference type="OMA" id="NCIYLAV"/>
<dbReference type="SUPFAM" id="SSF55729">
    <property type="entry name" value="Acyl-CoA N-acyltransferases (Nat)"/>
    <property type="match status" value="1"/>
</dbReference>
<proteinExistence type="predicted"/>
<protein>
    <submittedName>
        <fullName evidence="2">Dopamine N-acetyltransferase</fullName>
    </submittedName>
</protein>
<keyword evidence="3" id="KW-1185">Reference proteome</keyword>
<comment type="caution">
    <text evidence="2">The sequence shown here is derived from an EMBL/GenBank/DDBJ whole genome shotgun (WGS) entry which is preliminary data.</text>
</comment>
<dbReference type="AlphaFoldDB" id="A0A226EML9"/>
<dbReference type="Gene3D" id="3.40.630.30">
    <property type="match status" value="1"/>
</dbReference>
<dbReference type="GO" id="GO:0008080">
    <property type="term" value="F:N-acetyltransferase activity"/>
    <property type="evidence" value="ECO:0007669"/>
    <property type="project" value="TreeGrafter"/>
</dbReference>
<dbReference type="InterPro" id="IPR000182">
    <property type="entry name" value="GNAT_dom"/>
</dbReference>
<feature type="domain" description="N-acetyltransferase" evidence="1">
    <location>
        <begin position="138"/>
        <end position="195"/>
    </location>
</feature>
<evidence type="ECO:0000313" key="2">
    <source>
        <dbReference type="EMBL" id="OXA58882.1"/>
    </source>
</evidence>
<dbReference type="EMBL" id="LNIX01000002">
    <property type="protein sequence ID" value="OXA58882.1"/>
    <property type="molecule type" value="Genomic_DNA"/>
</dbReference>
<dbReference type="CDD" id="cd04301">
    <property type="entry name" value="NAT_SF"/>
    <property type="match status" value="1"/>
</dbReference>